<evidence type="ECO:0000313" key="3">
    <source>
        <dbReference type="EMBL" id="MBC8581216.1"/>
    </source>
</evidence>
<dbReference type="SUPFAM" id="SSF56349">
    <property type="entry name" value="DNA breaking-rejoining enzymes"/>
    <property type="match status" value="1"/>
</dbReference>
<dbReference type="AlphaFoldDB" id="A0A926EHE0"/>
<comment type="caution">
    <text evidence="3">The sequence shown here is derived from an EMBL/GenBank/DDBJ whole genome shotgun (WGS) entry which is preliminary data.</text>
</comment>
<dbReference type="GO" id="GO:0003677">
    <property type="term" value="F:DNA binding"/>
    <property type="evidence" value="ECO:0007669"/>
    <property type="project" value="InterPro"/>
</dbReference>
<evidence type="ECO:0000313" key="4">
    <source>
        <dbReference type="Proteomes" id="UP000655830"/>
    </source>
</evidence>
<dbReference type="PROSITE" id="PS51898">
    <property type="entry name" value="TYR_RECOMBINASE"/>
    <property type="match status" value="1"/>
</dbReference>
<evidence type="ECO:0000259" key="2">
    <source>
        <dbReference type="PROSITE" id="PS51898"/>
    </source>
</evidence>
<dbReference type="InterPro" id="IPR013762">
    <property type="entry name" value="Integrase-like_cat_sf"/>
</dbReference>
<dbReference type="Pfam" id="PF00589">
    <property type="entry name" value="Phage_integrase"/>
    <property type="match status" value="1"/>
</dbReference>
<dbReference type="GO" id="GO:0006310">
    <property type="term" value="P:DNA recombination"/>
    <property type="evidence" value="ECO:0007669"/>
    <property type="project" value="UniProtKB-KW"/>
</dbReference>
<reference evidence="3" key="1">
    <citation type="submission" date="2020-08" db="EMBL/GenBank/DDBJ databases">
        <title>Genome public.</title>
        <authorList>
            <person name="Liu C."/>
            <person name="Sun Q."/>
        </authorList>
    </citation>
    <scope>NUCLEOTIDE SEQUENCE</scope>
    <source>
        <strain evidence="3">NSJ-12</strain>
    </source>
</reference>
<keyword evidence="4" id="KW-1185">Reference proteome</keyword>
<keyword evidence="1" id="KW-0233">DNA recombination</keyword>
<feature type="domain" description="Tyr recombinase" evidence="2">
    <location>
        <begin position="4"/>
        <end position="199"/>
    </location>
</feature>
<accession>A0A926EHE0</accession>
<dbReference type="EMBL" id="JACRSY010000041">
    <property type="protein sequence ID" value="MBC8581216.1"/>
    <property type="molecule type" value="Genomic_DNA"/>
</dbReference>
<sequence length="211" mass="24943">MGIKTKAIKDKELEISIYQYCKKYDMQLYIMILLIRYTGYRINDLRCLRKRDVSGKYLEIVENKTKYLEQKYKEKAEKDGTSPKPPKKARKILIHPTLKKILDEYTKDMEMWHVLFSSPRGRNKPLSYSQFDRRLDKVTKEFNLKDFGFHSFRKMCFLAVYEDNGNSIEKAQHYAGHTSSLTTSIYLDLDQETNDKITLEMKDPLRGLIGS</sequence>
<protein>
    <submittedName>
        <fullName evidence="3">Tyrosine-type recombinase/integrase</fullName>
    </submittedName>
</protein>
<dbReference type="PANTHER" id="PTHR30349:SF82">
    <property type="entry name" value="INTEGRASE_RECOMBINASE YOEC-RELATED"/>
    <property type="match status" value="1"/>
</dbReference>
<dbReference type="RefSeq" id="WP_249334026.1">
    <property type="nucleotide sequence ID" value="NZ_JACRSY010000041.1"/>
</dbReference>
<organism evidence="3 4">
    <name type="scientific">Zhenhengia yiwuensis</name>
    <dbReference type="NCBI Taxonomy" id="2763666"/>
    <lineage>
        <taxon>Bacteria</taxon>
        <taxon>Bacillati</taxon>
        <taxon>Bacillota</taxon>
        <taxon>Clostridia</taxon>
        <taxon>Lachnospirales</taxon>
        <taxon>Lachnospiraceae</taxon>
        <taxon>Zhenhengia</taxon>
    </lineage>
</organism>
<proteinExistence type="predicted"/>
<gene>
    <name evidence="3" type="ORF">H8718_17050</name>
</gene>
<dbReference type="InterPro" id="IPR002104">
    <property type="entry name" value="Integrase_catalytic"/>
</dbReference>
<dbReference type="PANTHER" id="PTHR30349">
    <property type="entry name" value="PHAGE INTEGRASE-RELATED"/>
    <property type="match status" value="1"/>
</dbReference>
<dbReference type="Gene3D" id="1.10.443.10">
    <property type="entry name" value="Intergrase catalytic core"/>
    <property type="match status" value="1"/>
</dbReference>
<dbReference type="InterPro" id="IPR011010">
    <property type="entry name" value="DNA_brk_join_enz"/>
</dbReference>
<dbReference type="InterPro" id="IPR050090">
    <property type="entry name" value="Tyrosine_recombinase_XerCD"/>
</dbReference>
<evidence type="ECO:0000256" key="1">
    <source>
        <dbReference type="ARBA" id="ARBA00023172"/>
    </source>
</evidence>
<dbReference type="Proteomes" id="UP000655830">
    <property type="component" value="Unassembled WGS sequence"/>
</dbReference>
<dbReference type="GO" id="GO:0015074">
    <property type="term" value="P:DNA integration"/>
    <property type="evidence" value="ECO:0007669"/>
    <property type="project" value="InterPro"/>
</dbReference>
<name>A0A926EHE0_9FIRM</name>